<proteinExistence type="predicted"/>
<feature type="non-terminal residue" evidence="1">
    <location>
        <position position="1"/>
    </location>
</feature>
<name>A0ABR4RIA4_BORBO</name>
<protein>
    <submittedName>
        <fullName evidence="1">N-acetyltransferase YedL</fullName>
    </submittedName>
</protein>
<keyword evidence="2" id="KW-1185">Reference proteome</keyword>
<accession>A0ABR4RIA4</accession>
<dbReference type="SUPFAM" id="SSF53335">
    <property type="entry name" value="S-adenosyl-L-methionine-dependent methyltransferases"/>
    <property type="match status" value="1"/>
</dbReference>
<sequence>VSKDEIADNDYDLTINRYKQVVHEVVEYEPPAKIISDLKALETEIARGTAQLEELLR</sequence>
<organism evidence="1 2">
    <name type="scientific">Bordetella bronchiseptica 00-P-2796</name>
    <dbReference type="NCBI Taxonomy" id="1331199"/>
    <lineage>
        <taxon>Bacteria</taxon>
        <taxon>Pseudomonadati</taxon>
        <taxon>Pseudomonadota</taxon>
        <taxon>Betaproteobacteria</taxon>
        <taxon>Burkholderiales</taxon>
        <taxon>Alcaligenaceae</taxon>
        <taxon>Bordetella</taxon>
    </lineage>
</organism>
<dbReference type="InterPro" id="IPR029063">
    <property type="entry name" value="SAM-dependent_MTases_sf"/>
</dbReference>
<dbReference type="Proteomes" id="UP000025756">
    <property type="component" value="Unassembled WGS sequence"/>
</dbReference>
<reference evidence="1 2" key="1">
    <citation type="submission" date="2014-03" db="EMBL/GenBank/DDBJ databases">
        <title>Genome sequence of Bordetella bronchiseptica.</title>
        <authorList>
            <person name="Harvill E."/>
            <person name="Goodfield L.L."/>
            <person name="Ivanov Y.V."/>
            <person name="Meyer J.A."/>
            <person name="Muse S.J."/>
            <person name="Jacobs N."/>
            <person name="Bendor L."/>
            <person name="Smallridge W.E."/>
            <person name="Brinkac L.M."/>
            <person name="Sanka R."/>
            <person name="Kim M."/>
            <person name="Losada L."/>
        </authorList>
    </citation>
    <scope>NUCLEOTIDE SEQUENCE [LARGE SCALE GENOMIC DNA]</scope>
    <source>
        <strain evidence="1 2">00-P-2796</strain>
    </source>
</reference>
<gene>
    <name evidence="1" type="ORF">L490_5217</name>
</gene>
<evidence type="ECO:0000313" key="1">
    <source>
        <dbReference type="EMBL" id="KCV37042.1"/>
    </source>
</evidence>
<dbReference type="Gene3D" id="3.40.50.150">
    <property type="entry name" value="Vaccinia Virus protein VP39"/>
    <property type="match status" value="1"/>
</dbReference>
<evidence type="ECO:0000313" key="2">
    <source>
        <dbReference type="Proteomes" id="UP000025756"/>
    </source>
</evidence>
<comment type="caution">
    <text evidence="1">The sequence shown here is derived from an EMBL/GenBank/DDBJ whole genome shotgun (WGS) entry which is preliminary data.</text>
</comment>
<dbReference type="EMBL" id="JGWH01000043">
    <property type="protein sequence ID" value="KCV37042.1"/>
    <property type="molecule type" value="Genomic_DNA"/>
</dbReference>